<dbReference type="RefSeq" id="WP_250141431.1">
    <property type="nucleotide sequence ID" value="NZ_JALIQP010000004.1"/>
</dbReference>
<name>A0ABD5PN32_9EURY</name>
<gene>
    <name evidence="1" type="ORF">ACFO5R_08810</name>
</gene>
<dbReference type="EMBL" id="JBHSFA010000005">
    <property type="protein sequence ID" value="MFC4542025.1"/>
    <property type="molecule type" value="Genomic_DNA"/>
</dbReference>
<evidence type="ECO:0000313" key="2">
    <source>
        <dbReference type="Proteomes" id="UP001595898"/>
    </source>
</evidence>
<proteinExistence type="predicted"/>
<protein>
    <submittedName>
        <fullName evidence="1">Uncharacterized protein</fullName>
    </submittedName>
</protein>
<dbReference type="AlphaFoldDB" id="A0ABD5PN32"/>
<keyword evidence="2" id="KW-1185">Reference proteome</keyword>
<organism evidence="1 2">
    <name type="scientific">Halosolutus amylolyticus</name>
    <dbReference type="NCBI Taxonomy" id="2932267"/>
    <lineage>
        <taxon>Archaea</taxon>
        <taxon>Methanobacteriati</taxon>
        <taxon>Methanobacteriota</taxon>
        <taxon>Stenosarchaea group</taxon>
        <taxon>Halobacteria</taxon>
        <taxon>Halobacteriales</taxon>
        <taxon>Natrialbaceae</taxon>
        <taxon>Halosolutus</taxon>
    </lineage>
</organism>
<accession>A0ABD5PN32</accession>
<comment type="caution">
    <text evidence="1">The sequence shown here is derived from an EMBL/GenBank/DDBJ whole genome shotgun (WGS) entry which is preliminary data.</text>
</comment>
<dbReference type="Proteomes" id="UP001595898">
    <property type="component" value="Unassembled WGS sequence"/>
</dbReference>
<sequence length="268" mass="29234">MADRDALVTEQDLARTYDGGVYDDAWVAVREYRDVARYQSENPDKGYTAIANALDLPQGRVRSWTDGKTPNVVAGIETARDRGWIDVKYDDDAFLPLNALVAGIFSGGSIIRTNWVPKWTLNEQGYHSYVVDALELAGVGYTTHEEADENGGPTIRPADDGAILGRVLCVLGAPIGKKSELDDITLPWYLDGAPTDVREMFAHSYIANRGYSNPESTRVQIIEKRPQSYRESLAALLEDVAGAPVTVGDRSVTISADAARALGIELSN</sequence>
<reference evidence="1 2" key="1">
    <citation type="journal article" date="2019" name="Int. J. Syst. Evol. Microbiol.">
        <title>The Global Catalogue of Microorganisms (GCM) 10K type strain sequencing project: providing services to taxonomists for standard genome sequencing and annotation.</title>
        <authorList>
            <consortium name="The Broad Institute Genomics Platform"/>
            <consortium name="The Broad Institute Genome Sequencing Center for Infectious Disease"/>
            <person name="Wu L."/>
            <person name="Ma J."/>
        </authorList>
    </citation>
    <scope>NUCLEOTIDE SEQUENCE [LARGE SCALE GENOMIC DNA]</scope>
    <source>
        <strain evidence="1 2">WLHS5</strain>
    </source>
</reference>
<evidence type="ECO:0000313" key="1">
    <source>
        <dbReference type="EMBL" id="MFC4542025.1"/>
    </source>
</evidence>